<keyword evidence="1" id="KW-0812">Transmembrane</keyword>
<dbReference type="EMBL" id="MHKI01000018">
    <property type="protein sequence ID" value="OGY86525.1"/>
    <property type="molecule type" value="Genomic_DNA"/>
</dbReference>
<comment type="caution">
    <text evidence="2">The sequence shown here is derived from an EMBL/GenBank/DDBJ whole genome shotgun (WGS) entry which is preliminary data.</text>
</comment>
<feature type="transmembrane region" description="Helical" evidence="1">
    <location>
        <begin position="272"/>
        <end position="292"/>
    </location>
</feature>
<dbReference type="AlphaFoldDB" id="A0A1G2BBX0"/>
<keyword evidence="1" id="KW-1133">Transmembrane helix</keyword>
<evidence type="ECO:0000313" key="2">
    <source>
        <dbReference type="EMBL" id="OGY86525.1"/>
    </source>
</evidence>
<sequence length="524" mass="60729">MFRKSYYLRIKLWWLSNAWAGLLGLFFLAVIAFTYWTNAPTFTDPDSFYHIKMTEIIMHQRQPVTDFPWLQFTTLKDAYVDHHFLYHVFLIPFIGLFGAIVGMKIATVFLAGLAIVLFYGLLRSLKIRYALIFSLLLLFTSAFSFRMGLAKAPSVAFLFLITGFFFLLKKQARPLAVLSFFFVWAYGGFILLPILTLIYSILGLFFEKENKKNYQKIILAVGGGTLLGLLIHPNFPQHFQMYWQQVIQIGLINYQNVIGVGGEWYPTNIQDLATATPLLALLFTISIITFLVTAKKQSLKSLTGFLMMLIFLIATLKSKRYIEYFVPWTYLFTAFCLQDSGALHALPHTISQLIIGAKKHLLYQVSLVLLFLYLLFIVPYTLLDNNKRLYEDLHAGIAVTKYQKAGQWLNNHVNKGDIIFNADWDDFPILFYQVPRARYIVGLDPTFMYNYSPADYQKWKDITLGETSENLFKTISQDFNSRFVLLDQQHQGLYLNLLQDPRFVLAYQDAEVYIFRVPRDQKTK</sequence>
<keyword evidence="1" id="KW-0472">Membrane</keyword>
<evidence type="ECO:0000256" key="1">
    <source>
        <dbReference type="SAM" id="Phobius"/>
    </source>
</evidence>
<reference evidence="2 3" key="1">
    <citation type="journal article" date="2016" name="Nat. Commun.">
        <title>Thousands of microbial genomes shed light on interconnected biogeochemical processes in an aquifer system.</title>
        <authorList>
            <person name="Anantharaman K."/>
            <person name="Brown C.T."/>
            <person name="Hug L.A."/>
            <person name="Sharon I."/>
            <person name="Castelle C.J."/>
            <person name="Probst A.J."/>
            <person name="Thomas B.C."/>
            <person name="Singh A."/>
            <person name="Wilkins M.J."/>
            <person name="Karaoz U."/>
            <person name="Brodie E.L."/>
            <person name="Williams K.H."/>
            <person name="Hubbard S.S."/>
            <person name="Banfield J.F."/>
        </authorList>
    </citation>
    <scope>NUCLEOTIDE SEQUENCE [LARGE SCALE GENOMIC DNA]</scope>
</reference>
<feature type="transmembrane region" description="Helical" evidence="1">
    <location>
        <begin position="175"/>
        <end position="202"/>
    </location>
</feature>
<feature type="transmembrane region" description="Helical" evidence="1">
    <location>
        <begin position="214"/>
        <end position="231"/>
    </location>
</feature>
<feature type="transmembrane region" description="Helical" evidence="1">
    <location>
        <begin position="152"/>
        <end position="168"/>
    </location>
</feature>
<dbReference type="Proteomes" id="UP000176420">
    <property type="component" value="Unassembled WGS sequence"/>
</dbReference>
<evidence type="ECO:0008006" key="4">
    <source>
        <dbReference type="Google" id="ProtNLM"/>
    </source>
</evidence>
<feature type="transmembrane region" description="Helical" evidence="1">
    <location>
        <begin position="12"/>
        <end position="36"/>
    </location>
</feature>
<organism evidence="2 3">
    <name type="scientific">Candidatus Kerfeldbacteria bacterium RIFOXYB2_FULL_38_14</name>
    <dbReference type="NCBI Taxonomy" id="1798547"/>
    <lineage>
        <taxon>Bacteria</taxon>
        <taxon>Candidatus Kerfeldiibacteriota</taxon>
    </lineage>
</organism>
<feature type="transmembrane region" description="Helical" evidence="1">
    <location>
        <begin position="129"/>
        <end position="146"/>
    </location>
</feature>
<feature type="transmembrane region" description="Helical" evidence="1">
    <location>
        <begin position="361"/>
        <end position="383"/>
    </location>
</feature>
<evidence type="ECO:0000313" key="3">
    <source>
        <dbReference type="Proteomes" id="UP000176420"/>
    </source>
</evidence>
<gene>
    <name evidence="2" type="ORF">A2319_02045</name>
</gene>
<feature type="transmembrane region" description="Helical" evidence="1">
    <location>
        <begin position="298"/>
        <end position="316"/>
    </location>
</feature>
<feature type="transmembrane region" description="Helical" evidence="1">
    <location>
        <begin position="89"/>
        <end position="122"/>
    </location>
</feature>
<accession>A0A1G2BBX0</accession>
<name>A0A1G2BBX0_9BACT</name>
<proteinExistence type="predicted"/>
<protein>
    <recommendedName>
        <fullName evidence="4">Glycosyltransferase RgtA/B/C/D-like domain-containing protein</fullName>
    </recommendedName>
</protein>